<keyword evidence="12" id="KW-0732">Signal</keyword>
<evidence type="ECO:0000256" key="9">
    <source>
        <dbReference type="ARBA" id="ARBA00023004"/>
    </source>
</evidence>
<dbReference type="PANTHER" id="PTHR31528:SF1">
    <property type="entry name" value="4-AMINO-5-HYDROXYMETHYL-2-METHYLPYRIMIDINE PHOSPHATE SYNTHASE THI11-RELATED"/>
    <property type="match status" value="1"/>
</dbReference>
<dbReference type="NCBIfam" id="TIGR01409">
    <property type="entry name" value="TAT_signal_seq"/>
    <property type="match status" value="1"/>
</dbReference>
<comment type="subunit">
    <text evidence="4">Homodimer.</text>
</comment>
<comment type="catalytic activity">
    <reaction evidence="11">
        <text>N(6)-(pyridoxal phosphate)-L-lysyl-[4-amino-5-hydroxymethyl-2-methylpyrimidine phosphate synthase] + L-histidyl-[4-amino-5-hydroxymethyl-2-methylpyrimidine phosphate synthase] + 2 Fe(3+) + 4 H2O = L-lysyl-[4-amino-5-hydroxymethyl-2-methylpyrimidine phosphate synthase] + (2S)-2-amino-5-hydroxy-4-oxopentanoyl-[4-amino-5-hydroxymethyl-2-methylpyrimidine phosphate synthase] + 4-amino-2-methyl-5-(phosphooxymethyl)pyrimidine + 3-oxopropanoate + 2 Fe(2+) + 2 H(+)</text>
        <dbReference type="Rhea" id="RHEA:65756"/>
        <dbReference type="Rhea" id="RHEA-COMP:16892"/>
        <dbReference type="Rhea" id="RHEA-COMP:16893"/>
        <dbReference type="Rhea" id="RHEA-COMP:16894"/>
        <dbReference type="Rhea" id="RHEA-COMP:16895"/>
        <dbReference type="ChEBI" id="CHEBI:15377"/>
        <dbReference type="ChEBI" id="CHEBI:15378"/>
        <dbReference type="ChEBI" id="CHEBI:29033"/>
        <dbReference type="ChEBI" id="CHEBI:29034"/>
        <dbReference type="ChEBI" id="CHEBI:29969"/>
        <dbReference type="ChEBI" id="CHEBI:29979"/>
        <dbReference type="ChEBI" id="CHEBI:33190"/>
        <dbReference type="ChEBI" id="CHEBI:58354"/>
        <dbReference type="ChEBI" id="CHEBI:143915"/>
        <dbReference type="ChEBI" id="CHEBI:157692"/>
    </reaction>
    <physiologicalReaction direction="left-to-right" evidence="11">
        <dbReference type="Rhea" id="RHEA:65757"/>
    </physiologicalReaction>
</comment>
<sequence>MGPLDRRQFLKAGAAAAAAGPLLSVGANAQGKPVVNLQLGWILGGNQIGEVCAKQMGFYDQEGVDLKFQSGGPNIDGVAVVAAGRFEVGQVSSSPSLMLAASQDIPIQCFAVGAQQHPYTFFSLKKNPVREPKDLVGKKVGIQATGVILLRALLAKNKIPEKDVTIVTIGADMAPLLTGQVDVVTGWLTNTTALKVLGPDRVDLRLWDAGVHLYALPYYATTTTIKTKADVLQKFLRASGKGWAYAHANRDEAVKLLVKEFPNLVAADEREALDVMLQYAFSAKTGAEGWGTMDPAVWADQIGLYAELGQFSKRTPKLEEVMTMDILKATADGRPKIG</sequence>
<dbReference type="Proteomes" id="UP000603912">
    <property type="component" value="Unassembled WGS sequence"/>
</dbReference>
<evidence type="ECO:0000256" key="8">
    <source>
        <dbReference type="ARBA" id="ARBA00022977"/>
    </source>
</evidence>
<gene>
    <name evidence="14" type="ORF">GCM10007036_20180</name>
</gene>
<feature type="signal peptide" evidence="12">
    <location>
        <begin position="1"/>
        <end position="29"/>
    </location>
</feature>
<evidence type="ECO:0000256" key="6">
    <source>
        <dbReference type="ARBA" id="ARBA00022723"/>
    </source>
</evidence>
<dbReference type="InterPro" id="IPR019546">
    <property type="entry name" value="TAT_signal_bac_arc"/>
</dbReference>
<comment type="caution">
    <text evidence="14">The sequence shown here is derived from an EMBL/GenBank/DDBJ whole genome shotgun (WGS) entry which is preliminary data.</text>
</comment>
<comment type="pathway">
    <text evidence="2">Cofactor biosynthesis; thiamine diphosphate biosynthesis.</text>
</comment>
<dbReference type="AlphaFoldDB" id="A0A917I614"/>
<dbReference type="EMBL" id="BMES01000001">
    <property type="protein sequence ID" value="GGH18193.1"/>
    <property type="molecule type" value="Genomic_DNA"/>
</dbReference>
<evidence type="ECO:0000313" key="15">
    <source>
        <dbReference type="Proteomes" id="UP000603912"/>
    </source>
</evidence>
<keyword evidence="8" id="KW-0784">Thiamine biosynthesis</keyword>
<dbReference type="InterPro" id="IPR027939">
    <property type="entry name" value="NMT1/THI5"/>
</dbReference>
<dbReference type="GO" id="GO:0046872">
    <property type="term" value="F:metal ion binding"/>
    <property type="evidence" value="ECO:0007669"/>
    <property type="project" value="UniProtKB-KW"/>
</dbReference>
<evidence type="ECO:0000313" key="14">
    <source>
        <dbReference type="EMBL" id="GGH18193.1"/>
    </source>
</evidence>
<keyword evidence="7" id="KW-0663">Pyridoxal phosphate</keyword>
<dbReference type="PANTHER" id="PTHR31528">
    <property type="entry name" value="4-AMINO-5-HYDROXYMETHYL-2-METHYLPYRIMIDINE PHOSPHATE SYNTHASE THI11-RELATED"/>
    <property type="match status" value="1"/>
</dbReference>
<evidence type="ECO:0000259" key="13">
    <source>
        <dbReference type="Pfam" id="PF09084"/>
    </source>
</evidence>
<dbReference type="SUPFAM" id="SSF53850">
    <property type="entry name" value="Periplasmic binding protein-like II"/>
    <property type="match status" value="1"/>
</dbReference>
<dbReference type="Gene3D" id="3.40.190.10">
    <property type="entry name" value="Periplasmic binding protein-like II"/>
    <property type="match status" value="2"/>
</dbReference>
<name>A0A917I614_9HYPH</name>
<dbReference type="Pfam" id="PF10518">
    <property type="entry name" value="TAT_signal"/>
    <property type="match status" value="1"/>
</dbReference>
<keyword evidence="9" id="KW-0408">Iron</keyword>
<evidence type="ECO:0000256" key="1">
    <source>
        <dbReference type="ARBA" id="ARBA00003469"/>
    </source>
</evidence>
<feature type="domain" description="SsuA/THI5-like" evidence="13">
    <location>
        <begin position="47"/>
        <end position="253"/>
    </location>
</feature>
<dbReference type="InterPro" id="IPR006311">
    <property type="entry name" value="TAT_signal"/>
</dbReference>
<feature type="chain" id="PRO_5037011166" description="Thiamine pyrimidine synthase" evidence="12">
    <location>
        <begin position="30"/>
        <end position="338"/>
    </location>
</feature>
<keyword evidence="15" id="KW-1185">Reference proteome</keyword>
<dbReference type="RefSeq" id="WP_188517483.1">
    <property type="nucleotide sequence ID" value="NZ_BMES01000001.1"/>
</dbReference>
<accession>A0A917I614</accession>
<evidence type="ECO:0000256" key="7">
    <source>
        <dbReference type="ARBA" id="ARBA00022898"/>
    </source>
</evidence>
<dbReference type="Pfam" id="PF09084">
    <property type="entry name" value="NMT1"/>
    <property type="match status" value="1"/>
</dbReference>
<reference evidence="14" key="1">
    <citation type="journal article" date="2014" name="Int. J. Syst. Evol. Microbiol.">
        <title>Complete genome sequence of Corynebacterium casei LMG S-19264T (=DSM 44701T), isolated from a smear-ripened cheese.</title>
        <authorList>
            <consortium name="US DOE Joint Genome Institute (JGI-PGF)"/>
            <person name="Walter F."/>
            <person name="Albersmeier A."/>
            <person name="Kalinowski J."/>
            <person name="Ruckert C."/>
        </authorList>
    </citation>
    <scope>NUCLEOTIDE SEQUENCE</scope>
    <source>
        <strain evidence="14">CGMCC 1.12214</strain>
    </source>
</reference>
<evidence type="ECO:0000256" key="11">
    <source>
        <dbReference type="ARBA" id="ARBA00048179"/>
    </source>
</evidence>
<proteinExistence type="inferred from homology"/>
<dbReference type="GO" id="GO:0016740">
    <property type="term" value="F:transferase activity"/>
    <property type="evidence" value="ECO:0007669"/>
    <property type="project" value="UniProtKB-KW"/>
</dbReference>
<dbReference type="InterPro" id="IPR015168">
    <property type="entry name" value="SsuA/THI5"/>
</dbReference>
<organism evidence="14 15">
    <name type="scientific">Alsobacter metallidurans</name>
    <dbReference type="NCBI Taxonomy" id="340221"/>
    <lineage>
        <taxon>Bacteria</taxon>
        <taxon>Pseudomonadati</taxon>
        <taxon>Pseudomonadota</taxon>
        <taxon>Alphaproteobacteria</taxon>
        <taxon>Hyphomicrobiales</taxon>
        <taxon>Alsobacteraceae</taxon>
        <taxon>Alsobacter</taxon>
    </lineage>
</organism>
<evidence type="ECO:0000256" key="4">
    <source>
        <dbReference type="ARBA" id="ARBA00011738"/>
    </source>
</evidence>
<comment type="similarity">
    <text evidence="3">Belongs to the NMT1/THI5 family.</text>
</comment>
<reference evidence="14" key="2">
    <citation type="submission" date="2020-09" db="EMBL/GenBank/DDBJ databases">
        <authorList>
            <person name="Sun Q."/>
            <person name="Zhou Y."/>
        </authorList>
    </citation>
    <scope>NUCLEOTIDE SEQUENCE</scope>
    <source>
        <strain evidence="14">CGMCC 1.12214</strain>
    </source>
</reference>
<dbReference type="PROSITE" id="PS51318">
    <property type="entry name" value="TAT"/>
    <property type="match status" value="1"/>
</dbReference>
<evidence type="ECO:0000256" key="10">
    <source>
        <dbReference type="ARBA" id="ARBA00033171"/>
    </source>
</evidence>
<keyword evidence="5" id="KW-0808">Transferase</keyword>
<comment type="function">
    <text evidence="1">Responsible for the formation of the pyrimidine heterocycle in the thiamine biosynthesis pathway. Catalyzes the formation of hydroxymethylpyrimidine phosphate (HMP-P) from histidine and pyridoxal phosphate (PLP). The protein uses PLP and the active site histidine to form HMP-P, generating an inactive enzyme. The enzyme can only undergo a single turnover, which suggests it is a suicide enzyme.</text>
</comment>
<dbReference type="GO" id="GO:0009228">
    <property type="term" value="P:thiamine biosynthetic process"/>
    <property type="evidence" value="ECO:0007669"/>
    <property type="project" value="UniProtKB-KW"/>
</dbReference>
<keyword evidence="6" id="KW-0479">Metal-binding</keyword>
<protein>
    <recommendedName>
        <fullName evidence="10">Thiamine pyrimidine synthase</fullName>
    </recommendedName>
</protein>
<evidence type="ECO:0000256" key="2">
    <source>
        <dbReference type="ARBA" id="ARBA00004948"/>
    </source>
</evidence>
<evidence type="ECO:0000256" key="5">
    <source>
        <dbReference type="ARBA" id="ARBA00022679"/>
    </source>
</evidence>
<evidence type="ECO:0000256" key="12">
    <source>
        <dbReference type="SAM" id="SignalP"/>
    </source>
</evidence>
<evidence type="ECO:0000256" key="3">
    <source>
        <dbReference type="ARBA" id="ARBA00009406"/>
    </source>
</evidence>